<dbReference type="InterPro" id="IPR039367">
    <property type="entry name" value="Och1-like"/>
</dbReference>
<evidence type="ECO:0000256" key="1">
    <source>
        <dbReference type="ARBA" id="ARBA00009003"/>
    </source>
</evidence>
<organism evidence="3 4">
    <name type="scientific">Cochliobolus sativus</name>
    <name type="common">Common root rot and spot blotch fungus</name>
    <name type="synonym">Bipolaris sorokiniana</name>
    <dbReference type="NCBI Taxonomy" id="45130"/>
    <lineage>
        <taxon>Eukaryota</taxon>
        <taxon>Fungi</taxon>
        <taxon>Dikarya</taxon>
        <taxon>Ascomycota</taxon>
        <taxon>Pezizomycotina</taxon>
        <taxon>Dothideomycetes</taxon>
        <taxon>Pleosporomycetidae</taxon>
        <taxon>Pleosporales</taxon>
        <taxon>Pleosporineae</taxon>
        <taxon>Pleosporaceae</taxon>
        <taxon>Bipolaris</taxon>
    </lineage>
</organism>
<keyword evidence="2" id="KW-0472">Membrane</keyword>
<proteinExistence type="inferred from homology"/>
<protein>
    <recommendedName>
        <fullName evidence="5">Glycosyltransferase family 32 protein</fullName>
    </recommendedName>
</protein>
<dbReference type="GO" id="GO:0000009">
    <property type="term" value="F:alpha-1,6-mannosyltransferase activity"/>
    <property type="evidence" value="ECO:0007669"/>
    <property type="project" value="InterPro"/>
</dbReference>
<dbReference type="GO" id="GO:0006487">
    <property type="term" value="P:protein N-linked glycosylation"/>
    <property type="evidence" value="ECO:0007669"/>
    <property type="project" value="TreeGrafter"/>
</dbReference>
<dbReference type="SUPFAM" id="SSF53448">
    <property type="entry name" value="Nucleotide-diphospho-sugar transferases"/>
    <property type="match status" value="1"/>
</dbReference>
<comment type="similarity">
    <text evidence="1">Belongs to the glycosyltransferase 32 family.</text>
</comment>
<dbReference type="OMA" id="VGWEFDA"/>
<dbReference type="AlphaFoldDB" id="A0A8H5ZJF3"/>
<keyword evidence="2" id="KW-0812">Transmembrane</keyword>
<reference evidence="3" key="1">
    <citation type="submission" date="2019-11" db="EMBL/GenBank/DDBJ databases">
        <title>Bipolaris sorokiniana Genome sequencing.</title>
        <authorList>
            <person name="Wang H."/>
        </authorList>
    </citation>
    <scope>NUCLEOTIDE SEQUENCE</scope>
</reference>
<dbReference type="Gene3D" id="3.90.550.20">
    <property type="match status" value="1"/>
</dbReference>
<evidence type="ECO:0008006" key="5">
    <source>
        <dbReference type="Google" id="ProtNLM"/>
    </source>
</evidence>
<evidence type="ECO:0000256" key="2">
    <source>
        <dbReference type="SAM" id="Phobius"/>
    </source>
</evidence>
<sequence>MLPQSPQFGKLFNYFTLIALCMIGLIYQFHLIQDHLAARIPEIPAIIPCNPNGIPKLLWYKLGPKGLSEEARNWTDTCIKGNPEYRPHFMTDESGDEYVRKTFAFRPDIVNTYLAFPIPIYKADMLRYLLLWDQGGVWSDLDVSCKGVPMDEWVPPKYQGRASLVVGWEFDAGHDEPYMRQFCSWTFMAKPRLPYMMQVVDDILAEVRAKTLQYNVPVENITLEMMGDVVDFTGPRRLTTGTFRSLAKRLNRTLDITETYNILKPQLFEDILILPGHSFSALTNRYTPEEKLVLPPQLVTHHYSGSWKNDKGGEAKRIR</sequence>
<feature type="transmembrane region" description="Helical" evidence="2">
    <location>
        <begin position="12"/>
        <end position="32"/>
    </location>
</feature>
<dbReference type="InterPro" id="IPR029044">
    <property type="entry name" value="Nucleotide-diphossugar_trans"/>
</dbReference>
<keyword evidence="2" id="KW-1133">Transmembrane helix</keyword>
<dbReference type="Pfam" id="PF04488">
    <property type="entry name" value="Gly_transf_sug"/>
    <property type="match status" value="1"/>
</dbReference>
<dbReference type="PANTHER" id="PTHR31834">
    <property type="entry name" value="INITIATION-SPECIFIC ALPHA-1,6-MANNOSYLTRANSFERASE"/>
    <property type="match status" value="1"/>
</dbReference>
<evidence type="ECO:0000313" key="4">
    <source>
        <dbReference type="Proteomes" id="UP000624244"/>
    </source>
</evidence>
<accession>A0A8H5ZJF3</accession>
<comment type="caution">
    <text evidence="3">The sequence shown here is derived from an EMBL/GenBank/DDBJ whole genome shotgun (WGS) entry which is preliminary data.</text>
</comment>
<gene>
    <name evidence="3" type="ORF">GGP41_004168</name>
</gene>
<name>A0A8H5ZJF3_COCSA</name>
<dbReference type="Proteomes" id="UP000624244">
    <property type="component" value="Unassembled WGS sequence"/>
</dbReference>
<evidence type="ECO:0000313" key="3">
    <source>
        <dbReference type="EMBL" id="KAF5851336.1"/>
    </source>
</evidence>
<dbReference type="EMBL" id="WNKQ01000005">
    <property type="protein sequence ID" value="KAF5851336.1"/>
    <property type="molecule type" value="Genomic_DNA"/>
</dbReference>
<dbReference type="PANTHER" id="PTHR31834:SF8">
    <property type="entry name" value="TRANSFERASE, PUTATIVE (AFU_ORTHOLOGUE AFUA_6G14040)-RELATED"/>
    <property type="match status" value="1"/>
</dbReference>
<dbReference type="GO" id="GO:0000136">
    <property type="term" value="C:mannan polymerase complex"/>
    <property type="evidence" value="ECO:0007669"/>
    <property type="project" value="TreeGrafter"/>
</dbReference>
<dbReference type="InterPro" id="IPR007577">
    <property type="entry name" value="GlycoTrfase_DXD_sugar-bd_CS"/>
</dbReference>